<comment type="caution">
    <text evidence="6">The sequence shown here is derived from an EMBL/GenBank/DDBJ whole genome shotgun (WGS) entry which is preliminary data.</text>
</comment>
<gene>
    <name evidence="7" type="ORF">KB893_005195</name>
    <name evidence="6" type="ORF">KB893_08500</name>
</gene>
<comment type="subcellular location">
    <subcellularLocation>
        <location evidence="1">Membrane</location>
        <topology evidence="1">Multi-pass membrane protein</topology>
    </subcellularLocation>
</comment>
<evidence type="ECO:0000313" key="8">
    <source>
        <dbReference type="Proteomes" id="UP000675747"/>
    </source>
</evidence>
<sequence>MALNWADYVLIGIVAASVLIGLVRGFLVEALSLAIWAGAFWLAFTYGDAVAALFSGVDVPSVRLLLGYATVFVAAILVGGLLTWLLSRLIRVSGLSGTDRLLGMLFGVARGLALCCLLVLLVGFTPMPQDPWWSQSRLLPEFERGARWMRTWLPEAVAAYIDFDPAPAAGPASTGPSPAEPLPGSTL</sequence>
<dbReference type="EMBL" id="JAGQFT010000059">
    <property type="protein sequence ID" value="MBR0562554.1"/>
    <property type="molecule type" value="Genomic_DNA"/>
</dbReference>
<feature type="transmembrane region" description="Helical" evidence="5">
    <location>
        <begin position="66"/>
        <end position="89"/>
    </location>
</feature>
<feature type="transmembrane region" description="Helical" evidence="5">
    <location>
        <begin position="34"/>
        <end position="54"/>
    </location>
</feature>
<accession>A0A8J8AYC7</accession>
<dbReference type="RefSeq" id="WP_211926492.1">
    <property type="nucleotide sequence ID" value="NZ_JAGQFT020000003.1"/>
</dbReference>
<evidence type="ECO:0000256" key="4">
    <source>
        <dbReference type="ARBA" id="ARBA00023136"/>
    </source>
</evidence>
<name>A0A8J8AYC7_9GAMM</name>
<protein>
    <submittedName>
        <fullName evidence="6">CvpA family protein</fullName>
    </submittedName>
</protein>
<dbReference type="GO" id="GO:0016020">
    <property type="term" value="C:membrane"/>
    <property type="evidence" value="ECO:0007669"/>
    <property type="project" value="UniProtKB-SubCell"/>
</dbReference>
<reference evidence="7 8" key="1">
    <citation type="journal article" date="2021" name="Microbiol. Resour. Announc.">
        <title>Draft Genome Sequence of Coralloluteibacterium stylophorae LMG 29479T.</title>
        <authorList>
            <person name="Karlyshev A.V."/>
            <person name="Kudryashova E.B."/>
            <person name="Ariskina E.V."/>
            <person name="Conroy A.P."/>
            <person name="Abidueva E.Y."/>
        </authorList>
    </citation>
    <scope>NUCLEOTIDE SEQUENCE [LARGE SCALE GENOMIC DNA]</scope>
    <source>
        <strain evidence="7 8">LMG 29479</strain>
    </source>
</reference>
<dbReference type="AlphaFoldDB" id="A0A8J8AYC7"/>
<evidence type="ECO:0000256" key="5">
    <source>
        <dbReference type="SAM" id="Phobius"/>
    </source>
</evidence>
<feature type="transmembrane region" description="Helical" evidence="5">
    <location>
        <begin position="6"/>
        <end position="27"/>
    </location>
</feature>
<evidence type="ECO:0000313" key="7">
    <source>
        <dbReference type="EMBL" id="MBS7456533.1"/>
    </source>
</evidence>
<proteinExistence type="predicted"/>
<dbReference type="PANTHER" id="PTHR36926:SF1">
    <property type="entry name" value="COLICIN V PRODUCTION PROTEIN"/>
    <property type="match status" value="1"/>
</dbReference>
<dbReference type="InterPro" id="IPR052719">
    <property type="entry name" value="CvpA-like"/>
</dbReference>
<evidence type="ECO:0000313" key="6">
    <source>
        <dbReference type="EMBL" id="MBR0562554.1"/>
    </source>
</evidence>
<organism evidence="6">
    <name type="scientific">Coralloluteibacterium stylophorae</name>
    <dbReference type="NCBI Taxonomy" id="1776034"/>
    <lineage>
        <taxon>Bacteria</taxon>
        <taxon>Pseudomonadati</taxon>
        <taxon>Pseudomonadota</taxon>
        <taxon>Gammaproteobacteria</taxon>
        <taxon>Lysobacterales</taxon>
        <taxon>Lysobacteraceae</taxon>
        <taxon>Coralloluteibacterium</taxon>
    </lineage>
</organism>
<dbReference type="InterPro" id="IPR003825">
    <property type="entry name" value="Colicin-V_CvpA"/>
</dbReference>
<dbReference type="Pfam" id="PF02674">
    <property type="entry name" value="Colicin_V"/>
    <property type="match status" value="1"/>
</dbReference>
<dbReference type="EMBL" id="JAGQFT020000003">
    <property type="protein sequence ID" value="MBS7456533.1"/>
    <property type="molecule type" value="Genomic_DNA"/>
</dbReference>
<keyword evidence="8" id="KW-1185">Reference proteome</keyword>
<keyword evidence="4 5" id="KW-0472">Membrane</keyword>
<reference evidence="6" key="2">
    <citation type="submission" date="2021-04" db="EMBL/GenBank/DDBJ databases">
        <authorList>
            <person name="Karlyshev A.V."/>
        </authorList>
    </citation>
    <scope>NUCLEOTIDE SEQUENCE</scope>
    <source>
        <strain evidence="6">LMG 29479</strain>
    </source>
</reference>
<dbReference type="Proteomes" id="UP000675747">
    <property type="component" value="Unassembled WGS sequence"/>
</dbReference>
<dbReference type="PANTHER" id="PTHR36926">
    <property type="entry name" value="COLICIN V PRODUCTION PROTEIN"/>
    <property type="match status" value="1"/>
</dbReference>
<keyword evidence="3 5" id="KW-1133">Transmembrane helix</keyword>
<evidence type="ECO:0000256" key="1">
    <source>
        <dbReference type="ARBA" id="ARBA00004141"/>
    </source>
</evidence>
<evidence type="ECO:0000256" key="2">
    <source>
        <dbReference type="ARBA" id="ARBA00022692"/>
    </source>
</evidence>
<feature type="transmembrane region" description="Helical" evidence="5">
    <location>
        <begin position="101"/>
        <end position="124"/>
    </location>
</feature>
<dbReference type="GO" id="GO:0009403">
    <property type="term" value="P:toxin biosynthetic process"/>
    <property type="evidence" value="ECO:0007669"/>
    <property type="project" value="InterPro"/>
</dbReference>
<evidence type="ECO:0000256" key="3">
    <source>
        <dbReference type="ARBA" id="ARBA00022989"/>
    </source>
</evidence>
<keyword evidence="2 5" id="KW-0812">Transmembrane</keyword>